<dbReference type="AlphaFoldDB" id="A0A917ZEB0"/>
<name>A0A917ZEB0_9ACTN</name>
<comment type="caution">
    <text evidence="2">The sequence shown here is derived from an EMBL/GenBank/DDBJ whole genome shotgun (WGS) entry which is preliminary data.</text>
</comment>
<gene>
    <name evidence="2" type="ORF">GCM10012289_69750</name>
</gene>
<feature type="compositionally biased region" description="Polar residues" evidence="1">
    <location>
        <begin position="203"/>
        <end position="215"/>
    </location>
</feature>
<proteinExistence type="predicted"/>
<dbReference type="EMBL" id="BMNH01000035">
    <property type="protein sequence ID" value="GGO81233.1"/>
    <property type="molecule type" value="Genomic_DNA"/>
</dbReference>
<keyword evidence="3" id="KW-1185">Reference proteome</keyword>
<dbReference type="SUPFAM" id="SSF140453">
    <property type="entry name" value="EsxAB dimer-like"/>
    <property type="match status" value="1"/>
</dbReference>
<dbReference type="Gene3D" id="1.20.1260.20">
    <property type="entry name" value="PPE superfamily"/>
    <property type="match status" value="1"/>
</dbReference>
<feature type="compositionally biased region" description="Low complexity" evidence="1">
    <location>
        <begin position="217"/>
        <end position="232"/>
    </location>
</feature>
<dbReference type="InterPro" id="IPR036689">
    <property type="entry name" value="ESAT-6-like_sf"/>
</dbReference>
<feature type="compositionally biased region" description="Polar residues" evidence="1">
    <location>
        <begin position="333"/>
        <end position="347"/>
    </location>
</feature>
<reference evidence="2" key="2">
    <citation type="submission" date="2020-09" db="EMBL/GenBank/DDBJ databases">
        <authorList>
            <person name="Sun Q."/>
            <person name="Zhou Y."/>
        </authorList>
    </citation>
    <scope>NUCLEOTIDE SEQUENCE</scope>
    <source>
        <strain evidence="2">CGMCC 4.7368</strain>
    </source>
</reference>
<feature type="region of interest" description="Disordered" evidence="1">
    <location>
        <begin position="408"/>
        <end position="445"/>
    </location>
</feature>
<organism evidence="2 3">
    <name type="scientific">Nonomuraea cavernae</name>
    <dbReference type="NCBI Taxonomy" id="2045107"/>
    <lineage>
        <taxon>Bacteria</taxon>
        <taxon>Bacillati</taxon>
        <taxon>Actinomycetota</taxon>
        <taxon>Actinomycetes</taxon>
        <taxon>Streptosporangiales</taxon>
        <taxon>Streptosporangiaceae</taxon>
        <taxon>Nonomuraea</taxon>
    </lineage>
</organism>
<dbReference type="InterPro" id="IPR038332">
    <property type="entry name" value="PPE_sf"/>
</dbReference>
<evidence type="ECO:0000313" key="3">
    <source>
        <dbReference type="Proteomes" id="UP000646523"/>
    </source>
</evidence>
<evidence type="ECO:0000313" key="2">
    <source>
        <dbReference type="EMBL" id="GGO81233.1"/>
    </source>
</evidence>
<feature type="compositionally biased region" description="Polar residues" evidence="1">
    <location>
        <begin position="262"/>
        <end position="275"/>
    </location>
</feature>
<evidence type="ECO:0008006" key="4">
    <source>
        <dbReference type="Google" id="ProtNLM"/>
    </source>
</evidence>
<evidence type="ECO:0000256" key="1">
    <source>
        <dbReference type="SAM" id="MobiDB-lite"/>
    </source>
</evidence>
<feature type="compositionally biased region" description="Polar residues" evidence="1">
    <location>
        <begin position="307"/>
        <end position="322"/>
    </location>
</feature>
<reference evidence="2" key="1">
    <citation type="journal article" date="2014" name="Int. J. Syst. Evol. Microbiol.">
        <title>Complete genome sequence of Corynebacterium casei LMG S-19264T (=DSM 44701T), isolated from a smear-ripened cheese.</title>
        <authorList>
            <consortium name="US DOE Joint Genome Institute (JGI-PGF)"/>
            <person name="Walter F."/>
            <person name="Albersmeier A."/>
            <person name="Kalinowski J."/>
            <person name="Ruckert C."/>
        </authorList>
    </citation>
    <scope>NUCLEOTIDE SEQUENCE</scope>
    <source>
        <strain evidence="2">CGMCC 4.7368</strain>
    </source>
</reference>
<protein>
    <recommendedName>
        <fullName evidence="4">PPE family domain-containing protein</fullName>
    </recommendedName>
</protein>
<feature type="region of interest" description="Disordered" evidence="1">
    <location>
        <begin position="176"/>
        <end position="353"/>
    </location>
</feature>
<dbReference type="Proteomes" id="UP000646523">
    <property type="component" value="Unassembled WGS sequence"/>
</dbReference>
<sequence>MREYQVRAEGDFAVHGEQPVDKVKRILDSVDPRAIEKAGDAYLNASSTLEVARRAVEDAGKAMADVWGGKASVKAQQALRSVHGALEALGDNANRMGRPLQSLGKTVIPSFKDSGGFNWDDGFSHNDSIYGLFFEDGGVSISTDNKKATEHLKELNKALGTWHDLLPASLTEDLPKLTWPTPDQNNHQAPKYPTVDLPDRGNPNYSPDPNGNLPQDNGPTTGPKNGNNPNITDPNATDPNAVDPNATDPNATDPNAVDPNATDPNVTDPNITDPNANGPGNGDVNGNIPGIDQPGTNPSLNPGGLNGVTNPNGTDPRSTGLSDYQPPKLDTPPFSTTGPNASTSPTTLLPAGNPSATVPGVGTVPGTGPGTNIGTNVPVNTNGANLLRAGGNTTGMPGMGMPFMPMGGMGAGGGEERTSETSTWLVEDDDVWGGPAKDVVDDTIR</sequence>
<accession>A0A917ZEB0</accession>